<dbReference type="AlphaFoldDB" id="A0A1I5IIG7"/>
<dbReference type="EMBL" id="FOWC01000002">
    <property type="protein sequence ID" value="SFO60204.1"/>
    <property type="molecule type" value="Genomic_DNA"/>
</dbReference>
<accession>A0A1I5IIG7</accession>
<dbReference type="Proteomes" id="UP000199137">
    <property type="component" value="Unassembled WGS sequence"/>
</dbReference>
<name>A0A1I5IIG7_9PSEU</name>
<organism evidence="1 2">
    <name type="scientific">Amycolatopsis rubida</name>
    <dbReference type="NCBI Taxonomy" id="112413"/>
    <lineage>
        <taxon>Bacteria</taxon>
        <taxon>Bacillati</taxon>
        <taxon>Actinomycetota</taxon>
        <taxon>Actinomycetes</taxon>
        <taxon>Pseudonocardiales</taxon>
        <taxon>Pseudonocardiaceae</taxon>
        <taxon>Amycolatopsis</taxon>
    </lineage>
</organism>
<gene>
    <name evidence="1" type="ORF">SAMN05421854_102483</name>
</gene>
<sequence length="92" mass="9626">MQQPLCANTDDGPCPNFALNGIEVCLVHTPIAQDSSGFTVDIGYRPGGLAPAPTPLQMFATALVGFQQAVQSATEAVRQFDAVAAPPEEQQP</sequence>
<protein>
    <submittedName>
        <fullName evidence="1">Uncharacterized protein</fullName>
    </submittedName>
</protein>
<evidence type="ECO:0000313" key="1">
    <source>
        <dbReference type="EMBL" id="SFO60204.1"/>
    </source>
</evidence>
<evidence type="ECO:0000313" key="2">
    <source>
        <dbReference type="Proteomes" id="UP000199137"/>
    </source>
</evidence>
<dbReference type="RefSeq" id="WP_167545265.1">
    <property type="nucleotide sequence ID" value="NZ_FOWC01000002.1"/>
</dbReference>
<proteinExistence type="predicted"/>
<reference evidence="1 2" key="1">
    <citation type="submission" date="2016-10" db="EMBL/GenBank/DDBJ databases">
        <authorList>
            <person name="de Groot N.N."/>
        </authorList>
    </citation>
    <scope>NUCLEOTIDE SEQUENCE [LARGE SCALE GENOMIC DNA]</scope>
    <source>
        <strain evidence="1 2">DSM 44637</strain>
    </source>
</reference>
<dbReference type="STRING" id="112413.SAMN05421854_102483"/>